<dbReference type="AlphaFoldDB" id="A0A7E4W285"/>
<keyword evidence="1" id="KW-1185">Reference proteome</keyword>
<reference evidence="2" key="2">
    <citation type="submission" date="2020-10" db="UniProtKB">
        <authorList>
            <consortium name="WormBaseParasite"/>
        </authorList>
    </citation>
    <scope>IDENTIFICATION</scope>
</reference>
<proteinExistence type="predicted"/>
<reference evidence="1" key="1">
    <citation type="journal article" date="2013" name="Genetics">
        <title>The draft genome and transcriptome of Panagrellus redivivus are shaped by the harsh demands of a free-living lifestyle.</title>
        <authorList>
            <person name="Srinivasan J."/>
            <person name="Dillman A.R."/>
            <person name="Macchietto M.G."/>
            <person name="Heikkinen L."/>
            <person name="Lakso M."/>
            <person name="Fracchia K.M."/>
            <person name="Antoshechkin I."/>
            <person name="Mortazavi A."/>
            <person name="Wong G."/>
            <person name="Sternberg P.W."/>
        </authorList>
    </citation>
    <scope>NUCLEOTIDE SEQUENCE [LARGE SCALE GENOMIC DNA]</scope>
    <source>
        <strain evidence="1">MT8872</strain>
    </source>
</reference>
<evidence type="ECO:0000313" key="1">
    <source>
        <dbReference type="Proteomes" id="UP000492821"/>
    </source>
</evidence>
<protein>
    <submittedName>
        <fullName evidence="2">BACK domain-containing protein</fullName>
    </submittedName>
</protein>
<dbReference type="WBParaSite" id="Pan_g5676.t1">
    <property type="protein sequence ID" value="Pan_g5676.t1"/>
    <property type="gene ID" value="Pan_g5676"/>
</dbReference>
<evidence type="ECO:0000313" key="2">
    <source>
        <dbReference type="WBParaSite" id="Pan_g5676.t1"/>
    </source>
</evidence>
<dbReference type="Proteomes" id="UP000492821">
    <property type="component" value="Unassembled WGS sequence"/>
</dbReference>
<sequence>MPFNAGYEVSPPRKRPTVLKPSDYNSPIFDHLLLHCESYHFLSSTLNPATFDKLFQQCEAEKVKYFAAASKISPDLTVPIICSKFNNLRELYLESSDYIAKDWMKDFLKFGRLNLFILKISGKFEDLFNFEPDEMSQLFKRENSDFQMALVCWAPPLYAVRLIRQKLGAHFKEFSIYDSGAVPYRLPFKMPYPLLKLSYGLQRRLRSLSTPKEAYCLQVAAGFEQNYIQPLQPCTVRPDTYISNKDGNIILTPLSPWVNPSVLDFDNDGLILSTRNLQMHYLKPSDYDTAVFNHVLLNGGSYAFFKSVLNPAIFDKIIQQCEPTQVTLFSAVYYISRDLTIPIICTKLNNLRELHLESSDYASENWMKEILSFRKLNLSALKIGGEFEELFSFEPDELSQLFMKENPDFGLTLVCWKPPSNAAELIREKFGAHFKENDNIKNTTKFALSEKDNRNGVLHIMLGNIFSGDAHFVVPIQEKIVNFWFQIGPFTGYAKQFDNAAMSETMRIITA</sequence>
<accession>A0A7E4W285</accession>
<name>A0A7E4W285_PANRE</name>
<organism evidence="1 2">
    <name type="scientific">Panagrellus redivivus</name>
    <name type="common">Microworm</name>
    <dbReference type="NCBI Taxonomy" id="6233"/>
    <lineage>
        <taxon>Eukaryota</taxon>
        <taxon>Metazoa</taxon>
        <taxon>Ecdysozoa</taxon>
        <taxon>Nematoda</taxon>
        <taxon>Chromadorea</taxon>
        <taxon>Rhabditida</taxon>
        <taxon>Tylenchina</taxon>
        <taxon>Panagrolaimomorpha</taxon>
        <taxon>Panagrolaimoidea</taxon>
        <taxon>Panagrolaimidae</taxon>
        <taxon>Panagrellus</taxon>
    </lineage>
</organism>